<protein>
    <submittedName>
        <fullName evidence="8">Integrase</fullName>
    </submittedName>
</protein>
<dbReference type="PROSITE" id="PS51898">
    <property type="entry name" value="TYR_RECOMBINASE"/>
    <property type="match status" value="1"/>
</dbReference>
<feature type="domain" description="Core-binding (CB)" evidence="7">
    <location>
        <begin position="68"/>
        <end position="150"/>
    </location>
</feature>
<comment type="similarity">
    <text evidence="1">Belongs to the 'phage' integrase family.</text>
</comment>
<name>A0A8S5QUX4_9VIRU</name>
<sequence>MPIYKMTDKNGKNIRKDGLQKYRVRVNYTDSFGKPHQIDRVAFGAETAKQLEIQLTQKLNAKEIASKMTIGQLFTEYITAKRSEVRETSLDKSLRILKKNVLPTFESVRIDNLNVPMVQKWKQELSEQGLAIVTRKNIYGEFRAMMNYAVKMEYIPKNPVITAGNFKAPLEAKKEMLFYTPDEFKKYISAAKNYAQEAEDGGSMYEWNYYVFFNIAFYMGMRKGEIYALQWTDIKDGYISITKSIAQKLKGGDRITPPKNKPSIRTIQIPEPLKTVLDEHYELCKKAVPKFSDDMYICGGERPIRDTSLEKTNKKFADLAGVKRIRIHDFRHSHASLLANEGINIQEIARRLGHSNISMTWNTYSHLYPREEERAVKILNTIV</sequence>
<dbReference type="InterPro" id="IPR010998">
    <property type="entry name" value="Integrase_recombinase_N"/>
</dbReference>
<evidence type="ECO:0000259" key="6">
    <source>
        <dbReference type="PROSITE" id="PS51898"/>
    </source>
</evidence>
<keyword evidence="4" id="KW-0233">DNA recombination</keyword>
<evidence type="ECO:0000259" key="7">
    <source>
        <dbReference type="PROSITE" id="PS51900"/>
    </source>
</evidence>
<evidence type="ECO:0000256" key="5">
    <source>
        <dbReference type="PROSITE-ProRule" id="PRU01248"/>
    </source>
</evidence>
<dbReference type="PANTHER" id="PTHR30349">
    <property type="entry name" value="PHAGE INTEGRASE-RELATED"/>
    <property type="match status" value="1"/>
</dbReference>
<keyword evidence="2" id="KW-0229">DNA integration</keyword>
<evidence type="ECO:0000256" key="3">
    <source>
        <dbReference type="ARBA" id="ARBA00023125"/>
    </source>
</evidence>
<evidence type="ECO:0000256" key="4">
    <source>
        <dbReference type="ARBA" id="ARBA00023172"/>
    </source>
</evidence>
<organism evidence="8">
    <name type="scientific">Phage sp. ctfRs3</name>
    <dbReference type="NCBI Taxonomy" id="2826751"/>
    <lineage>
        <taxon>Viruses</taxon>
    </lineage>
</organism>
<keyword evidence="3 5" id="KW-0238">DNA-binding</keyword>
<evidence type="ECO:0000256" key="2">
    <source>
        <dbReference type="ARBA" id="ARBA00022908"/>
    </source>
</evidence>
<reference evidence="8" key="1">
    <citation type="journal article" date="2021" name="Proc. Natl. Acad. Sci. U.S.A.">
        <title>A Catalog of Tens of Thousands of Viruses from Human Metagenomes Reveals Hidden Associations with Chronic Diseases.</title>
        <authorList>
            <person name="Tisza M.J."/>
            <person name="Buck C.B."/>
        </authorList>
    </citation>
    <scope>NUCLEOTIDE SEQUENCE</scope>
    <source>
        <strain evidence="8">CtfRs3</strain>
    </source>
</reference>
<dbReference type="PANTHER" id="PTHR30349:SF64">
    <property type="entry name" value="PROPHAGE INTEGRASE INTD-RELATED"/>
    <property type="match status" value="1"/>
</dbReference>
<proteinExistence type="inferred from homology"/>
<dbReference type="Gene3D" id="1.10.150.130">
    <property type="match status" value="1"/>
</dbReference>
<evidence type="ECO:0000313" key="8">
    <source>
        <dbReference type="EMBL" id="DAE22659.1"/>
    </source>
</evidence>
<dbReference type="InterPro" id="IPR002104">
    <property type="entry name" value="Integrase_catalytic"/>
</dbReference>
<dbReference type="Gene3D" id="1.10.443.10">
    <property type="entry name" value="Intergrase catalytic core"/>
    <property type="match status" value="1"/>
</dbReference>
<accession>A0A8S5QUX4</accession>
<dbReference type="CDD" id="cd01189">
    <property type="entry name" value="INT_ICEBs1_C_like"/>
    <property type="match status" value="1"/>
</dbReference>
<dbReference type="Pfam" id="PF14659">
    <property type="entry name" value="Phage_int_SAM_3"/>
    <property type="match status" value="1"/>
</dbReference>
<feature type="domain" description="Tyr recombinase" evidence="6">
    <location>
        <begin position="174"/>
        <end position="377"/>
    </location>
</feature>
<dbReference type="PROSITE" id="PS51900">
    <property type="entry name" value="CB"/>
    <property type="match status" value="1"/>
</dbReference>
<dbReference type="GO" id="GO:0003677">
    <property type="term" value="F:DNA binding"/>
    <property type="evidence" value="ECO:0007669"/>
    <property type="project" value="UniProtKB-UniRule"/>
</dbReference>
<dbReference type="GO" id="GO:0015074">
    <property type="term" value="P:DNA integration"/>
    <property type="evidence" value="ECO:0007669"/>
    <property type="project" value="UniProtKB-KW"/>
</dbReference>
<dbReference type="EMBL" id="BK015736">
    <property type="protein sequence ID" value="DAE22659.1"/>
    <property type="molecule type" value="Genomic_DNA"/>
</dbReference>
<dbReference type="InterPro" id="IPR004107">
    <property type="entry name" value="Integrase_SAM-like_N"/>
</dbReference>
<dbReference type="InterPro" id="IPR013762">
    <property type="entry name" value="Integrase-like_cat_sf"/>
</dbReference>
<dbReference type="InterPro" id="IPR011010">
    <property type="entry name" value="DNA_brk_join_enz"/>
</dbReference>
<dbReference type="Pfam" id="PF00589">
    <property type="entry name" value="Phage_integrase"/>
    <property type="match status" value="1"/>
</dbReference>
<evidence type="ECO:0000256" key="1">
    <source>
        <dbReference type="ARBA" id="ARBA00008857"/>
    </source>
</evidence>
<dbReference type="InterPro" id="IPR044068">
    <property type="entry name" value="CB"/>
</dbReference>
<dbReference type="GO" id="GO:0006310">
    <property type="term" value="P:DNA recombination"/>
    <property type="evidence" value="ECO:0007669"/>
    <property type="project" value="UniProtKB-KW"/>
</dbReference>
<dbReference type="SUPFAM" id="SSF56349">
    <property type="entry name" value="DNA breaking-rejoining enzymes"/>
    <property type="match status" value="1"/>
</dbReference>
<dbReference type="InterPro" id="IPR050090">
    <property type="entry name" value="Tyrosine_recombinase_XerCD"/>
</dbReference>